<sequence length="138" mass="15371">MVRLLHARRAVLATVEVNDGQLRVTSVGPLRQLWFQGKDGQHLQTEVVLRDGQVDLRRSLRRTPYLNFMAAQLRSADVKEVLVCGLGGGLLPHVLSSWGIQVLALERSGEVLDLARRFFGLAPAVTPLEIQKNLRGRL</sequence>
<gene>
    <name evidence="1" type="ORF">CCMP2556_LOCUS23704</name>
</gene>
<dbReference type="InterPro" id="IPR029063">
    <property type="entry name" value="SAM-dependent_MTases_sf"/>
</dbReference>
<protein>
    <recommendedName>
        <fullName evidence="3">Spermidine synthase</fullName>
    </recommendedName>
</protein>
<evidence type="ECO:0008006" key="3">
    <source>
        <dbReference type="Google" id="ProtNLM"/>
    </source>
</evidence>
<organism evidence="1 2">
    <name type="scientific">Durusdinium trenchii</name>
    <dbReference type="NCBI Taxonomy" id="1381693"/>
    <lineage>
        <taxon>Eukaryota</taxon>
        <taxon>Sar</taxon>
        <taxon>Alveolata</taxon>
        <taxon>Dinophyceae</taxon>
        <taxon>Suessiales</taxon>
        <taxon>Symbiodiniaceae</taxon>
        <taxon>Durusdinium</taxon>
    </lineage>
</organism>
<name>A0ABP0M1F5_9DINO</name>
<proteinExistence type="predicted"/>
<dbReference type="Proteomes" id="UP001642484">
    <property type="component" value="Unassembled WGS sequence"/>
</dbReference>
<evidence type="ECO:0000313" key="2">
    <source>
        <dbReference type="Proteomes" id="UP001642484"/>
    </source>
</evidence>
<accession>A0ABP0M1F5</accession>
<dbReference type="SUPFAM" id="SSF53335">
    <property type="entry name" value="S-adenosyl-L-methionine-dependent methyltransferases"/>
    <property type="match status" value="1"/>
</dbReference>
<dbReference type="Gene3D" id="3.40.50.150">
    <property type="entry name" value="Vaccinia Virus protein VP39"/>
    <property type="match status" value="1"/>
</dbReference>
<reference evidence="1 2" key="1">
    <citation type="submission" date="2024-02" db="EMBL/GenBank/DDBJ databases">
        <authorList>
            <person name="Chen Y."/>
            <person name="Shah S."/>
            <person name="Dougan E. K."/>
            <person name="Thang M."/>
            <person name="Chan C."/>
        </authorList>
    </citation>
    <scope>NUCLEOTIDE SEQUENCE [LARGE SCALE GENOMIC DNA]</scope>
</reference>
<keyword evidence="2" id="KW-1185">Reference proteome</keyword>
<evidence type="ECO:0000313" key="1">
    <source>
        <dbReference type="EMBL" id="CAK9045301.1"/>
    </source>
</evidence>
<comment type="caution">
    <text evidence="1">The sequence shown here is derived from an EMBL/GenBank/DDBJ whole genome shotgun (WGS) entry which is preliminary data.</text>
</comment>
<dbReference type="EMBL" id="CAXAMN010015224">
    <property type="protein sequence ID" value="CAK9045301.1"/>
    <property type="molecule type" value="Genomic_DNA"/>
</dbReference>